<dbReference type="Pfam" id="PF12801">
    <property type="entry name" value="Fer4_5"/>
    <property type="match status" value="2"/>
</dbReference>
<evidence type="ECO:0000313" key="10">
    <source>
        <dbReference type="Proteomes" id="UP000696931"/>
    </source>
</evidence>
<evidence type="ECO:0000313" key="9">
    <source>
        <dbReference type="EMBL" id="MBI5170565.1"/>
    </source>
</evidence>
<feature type="transmembrane region" description="Helical" evidence="7">
    <location>
        <begin position="145"/>
        <end position="168"/>
    </location>
</feature>
<accession>A0A933SF40</accession>
<feature type="transmembrane region" description="Helical" evidence="7">
    <location>
        <begin position="26"/>
        <end position="45"/>
    </location>
</feature>
<keyword evidence="6 7" id="KW-0472">Membrane</keyword>
<dbReference type="SUPFAM" id="SSF54862">
    <property type="entry name" value="4Fe-4S ferredoxins"/>
    <property type="match status" value="1"/>
</dbReference>
<dbReference type="InterPro" id="IPR017896">
    <property type="entry name" value="4Fe4S_Fe-S-bd"/>
</dbReference>
<dbReference type="GO" id="GO:0051536">
    <property type="term" value="F:iron-sulfur cluster binding"/>
    <property type="evidence" value="ECO:0007669"/>
    <property type="project" value="UniProtKB-KW"/>
</dbReference>
<dbReference type="AlphaFoldDB" id="A0A933SF40"/>
<sequence length="358" mass="38958">MDLPEPSEPASHDHPNPFARLPLARWVVQLVCAAFVVLVGFEFARFHAAALSGAGPLPARPAAVEALLPISALMALRRFVATGAWDDLHPAGLTILVAVIASALLARKAFCSWVCPVGTLSRALEWVGGRLGWMRRRKPSQKKSTLALIGHAPKYVVLGFFLYMMFVVMDVRTVSEFLGSPYNHVADARLLAFFAAPSGTAIVVIGAFFVGSLFVRHLWCRFVCPYGAFLGLVAWASPQRVVRDAATCTSCKRCTQVCPSAIRVHTELVVLTPECTGCMDCVTVCPVEDCLTVGAPRRKGWAPVWVPVVAIAVLLGAYVLARANGRWYSKVPAAEFAERYRTEAMQAEFERLHGGPPR</sequence>
<dbReference type="PANTHER" id="PTHR30224:SF4">
    <property type="entry name" value="ELECTRON TRANSPORT PROTEIN YCCM-RELATED"/>
    <property type="match status" value="1"/>
</dbReference>
<keyword evidence="5" id="KW-0411">Iron-sulfur</keyword>
<keyword evidence="2" id="KW-1003">Cell membrane</keyword>
<dbReference type="GO" id="GO:0005886">
    <property type="term" value="C:plasma membrane"/>
    <property type="evidence" value="ECO:0007669"/>
    <property type="project" value="UniProtKB-SubCell"/>
</dbReference>
<dbReference type="Pfam" id="PF13237">
    <property type="entry name" value="Fer4_10"/>
    <property type="match status" value="1"/>
</dbReference>
<dbReference type="GO" id="GO:0046872">
    <property type="term" value="F:metal ion binding"/>
    <property type="evidence" value="ECO:0007669"/>
    <property type="project" value="UniProtKB-KW"/>
</dbReference>
<dbReference type="Gene3D" id="3.30.70.20">
    <property type="match status" value="1"/>
</dbReference>
<evidence type="ECO:0000256" key="1">
    <source>
        <dbReference type="ARBA" id="ARBA00004236"/>
    </source>
</evidence>
<feature type="domain" description="4Fe-4S ferredoxin-type" evidence="8">
    <location>
        <begin position="239"/>
        <end position="267"/>
    </location>
</feature>
<keyword evidence="7" id="KW-0812">Transmembrane</keyword>
<dbReference type="PROSITE" id="PS51379">
    <property type="entry name" value="4FE4S_FER_2"/>
    <property type="match status" value="2"/>
</dbReference>
<comment type="caution">
    <text evidence="9">The sequence shown here is derived from an EMBL/GenBank/DDBJ whole genome shotgun (WGS) entry which is preliminary data.</text>
</comment>
<evidence type="ECO:0000256" key="2">
    <source>
        <dbReference type="ARBA" id="ARBA00022475"/>
    </source>
</evidence>
<dbReference type="PANTHER" id="PTHR30224">
    <property type="entry name" value="ELECTRON TRANSPORT PROTEIN"/>
    <property type="match status" value="1"/>
</dbReference>
<evidence type="ECO:0000256" key="6">
    <source>
        <dbReference type="ARBA" id="ARBA00023136"/>
    </source>
</evidence>
<dbReference type="EMBL" id="JACRIW010000097">
    <property type="protein sequence ID" value="MBI5170565.1"/>
    <property type="molecule type" value="Genomic_DNA"/>
</dbReference>
<comment type="subcellular location">
    <subcellularLocation>
        <location evidence="1">Cell membrane</location>
    </subcellularLocation>
</comment>
<proteinExistence type="predicted"/>
<keyword evidence="3" id="KW-0479">Metal-binding</keyword>
<evidence type="ECO:0000256" key="4">
    <source>
        <dbReference type="ARBA" id="ARBA00023004"/>
    </source>
</evidence>
<feature type="transmembrane region" description="Helical" evidence="7">
    <location>
        <begin position="301"/>
        <end position="321"/>
    </location>
</feature>
<evidence type="ECO:0000259" key="8">
    <source>
        <dbReference type="PROSITE" id="PS51379"/>
    </source>
</evidence>
<evidence type="ECO:0000256" key="3">
    <source>
        <dbReference type="ARBA" id="ARBA00022723"/>
    </source>
</evidence>
<name>A0A933SF40_UNCEI</name>
<feature type="transmembrane region" description="Helical" evidence="7">
    <location>
        <begin position="218"/>
        <end position="237"/>
    </location>
</feature>
<dbReference type="InterPro" id="IPR017900">
    <property type="entry name" value="4Fe4S_Fe_S_CS"/>
</dbReference>
<organism evidence="9 10">
    <name type="scientific">Eiseniibacteriota bacterium</name>
    <dbReference type="NCBI Taxonomy" id="2212470"/>
    <lineage>
        <taxon>Bacteria</taxon>
        <taxon>Candidatus Eiseniibacteriota</taxon>
    </lineage>
</organism>
<dbReference type="Proteomes" id="UP000696931">
    <property type="component" value="Unassembled WGS sequence"/>
</dbReference>
<feature type="transmembrane region" description="Helical" evidence="7">
    <location>
        <begin position="188"/>
        <end position="211"/>
    </location>
</feature>
<protein>
    <submittedName>
        <fullName evidence="9">4Fe-4S binding protein</fullName>
    </submittedName>
</protein>
<keyword evidence="4" id="KW-0408">Iron</keyword>
<gene>
    <name evidence="9" type="ORF">HZA61_13840</name>
</gene>
<dbReference type="PROSITE" id="PS00198">
    <property type="entry name" value="4FE4S_FER_1"/>
    <property type="match status" value="1"/>
</dbReference>
<reference evidence="9" key="1">
    <citation type="submission" date="2020-07" db="EMBL/GenBank/DDBJ databases">
        <title>Huge and variable diversity of episymbiotic CPR bacteria and DPANN archaea in groundwater ecosystems.</title>
        <authorList>
            <person name="He C.Y."/>
            <person name="Keren R."/>
            <person name="Whittaker M."/>
            <person name="Farag I.F."/>
            <person name="Doudna J."/>
            <person name="Cate J.H.D."/>
            <person name="Banfield J.F."/>
        </authorList>
    </citation>
    <scope>NUCLEOTIDE SEQUENCE</scope>
    <source>
        <strain evidence="9">NC_groundwater_1813_Pr3_B-0.1um_71_17</strain>
    </source>
</reference>
<dbReference type="InterPro" id="IPR052378">
    <property type="entry name" value="NosR_regulator"/>
</dbReference>
<feature type="domain" description="4Fe-4S ferredoxin-type" evidence="8">
    <location>
        <begin position="269"/>
        <end position="296"/>
    </location>
</feature>
<evidence type="ECO:0000256" key="7">
    <source>
        <dbReference type="SAM" id="Phobius"/>
    </source>
</evidence>
<keyword evidence="7" id="KW-1133">Transmembrane helix</keyword>
<evidence type="ECO:0000256" key="5">
    <source>
        <dbReference type="ARBA" id="ARBA00023014"/>
    </source>
</evidence>